<protein>
    <submittedName>
        <fullName evidence="4">Putative membrane protein</fullName>
    </submittedName>
</protein>
<proteinExistence type="predicted"/>
<keyword evidence="5" id="KW-1185">Reference proteome</keyword>
<gene>
    <name evidence="4" type="ORF">FB550_109199</name>
</gene>
<feature type="domain" description="DUF1980" evidence="2">
    <location>
        <begin position="2"/>
        <end position="116"/>
    </location>
</feature>
<dbReference type="Proteomes" id="UP000319671">
    <property type="component" value="Unassembled WGS sequence"/>
</dbReference>
<dbReference type="NCBIfam" id="TIGR03943">
    <property type="entry name" value="TIGR03943 family putative permease subunit"/>
    <property type="match status" value="1"/>
</dbReference>
<dbReference type="RefSeq" id="WP_144566563.1">
    <property type="nucleotide sequence ID" value="NZ_VIVN01000009.1"/>
</dbReference>
<evidence type="ECO:0000259" key="3">
    <source>
        <dbReference type="Pfam" id="PF21537"/>
    </source>
</evidence>
<sequence length="285" mass="33195">MIRSLILIGFTYLIFHMHITGDINKYINMKYSYLSASAGYALLVLTIIQILKLNKEADESHDEHCDHDHCGHNHSKEDKWYKKLLIYPIFAFPIISGLFFPIATLDSNIVKAKGFHFPIYDESKGDSFMQQQFLRPDTSVYYGKDDYDALMNKEKKKYVNQNTIVLNDQNYLKGMETIYNFPGDFLGKEVEFKGFVFNDSESINKNQLFVFRFGVIHCIADSGVFGMMVEMPDGTKKLKNDQWITVKGKISTIYYQPFKTNIPYLKVEDWKTTTAPKEQYVFRGY</sequence>
<dbReference type="InterPro" id="IPR052955">
    <property type="entry name" value="UPF0703_membrane_permease"/>
</dbReference>
<dbReference type="InterPro" id="IPR048447">
    <property type="entry name" value="DUF1980_C"/>
</dbReference>
<dbReference type="AlphaFoldDB" id="A0A561D5H3"/>
<evidence type="ECO:0000313" key="4">
    <source>
        <dbReference type="EMBL" id="TWD98689.1"/>
    </source>
</evidence>
<evidence type="ECO:0000313" key="5">
    <source>
        <dbReference type="Proteomes" id="UP000319671"/>
    </source>
</evidence>
<dbReference type="Pfam" id="PF09323">
    <property type="entry name" value="DUF1980"/>
    <property type="match status" value="1"/>
</dbReference>
<feature type="domain" description="DUF1980" evidence="3">
    <location>
        <begin position="141"/>
        <end position="283"/>
    </location>
</feature>
<evidence type="ECO:0000256" key="1">
    <source>
        <dbReference type="SAM" id="Phobius"/>
    </source>
</evidence>
<keyword evidence="1" id="KW-0472">Membrane</keyword>
<dbReference type="PANTHER" id="PTHR40047:SF1">
    <property type="entry name" value="UPF0703 PROTEIN YCGQ"/>
    <property type="match status" value="1"/>
</dbReference>
<reference evidence="4 5" key="1">
    <citation type="submission" date="2019-06" db="EMBL/GenBank/DDBJ databases">
        <title>Sorghum-associated microbial communities from plants grown in Nebraska, USA.</title>
        <authorList>
            <person name="Schachtman D."/>
        </authorList>
    </citation>
    <scope>NUCLEOTIDE SEQUENCE [LARGE SCALE GENOMIC DNA]</scope>
    <source>
        <strain evidence="4 5">2482</strain>
    </source>
</reference>
<feature type="transmembrane region" description="Helical" evidence="1">
    <location>
        <begin position="84"/>
        <end position="103"/>
    </location>
</feature>
<dbReference type="EMBL" id="VIVN01000009">
    <property type="protein sequence ID" value="TWD98689.1"/>
    <property type="molecule type" value="Genomic_DNA"/>
</dbReference>
<organism evidence="4 5">
    <name type="scientific">Neobacillus bataviensis</name>
    <dbReference type="NCBI Taxonomy" id="220685"/>
    <lineage>
        <taxon>Bacteria</taxon>
        <taxon>Bacillati</taxon>
        <taxon>Bacillota</taxon>
        <taxon>Bacilli</taxon>
        <taxon>Bacillales</taxon>
        <taxon>Bacillaceae</taxon>
        <taxon>Neobacillus</taxon>
    </lineage>
</organism>
<feature type="transmembrane region" description="Helical" evidence="1">
    <location>
        <begin position="31"/>
        <end position="51"/>
    </location>
</feature>
<dbReference type="InterPro" id="IPR048493">
    <property type="entry name" value="DUF1980_N"/>
</dbReference>
<dbReference type="Pfam" id="PF21537">
    <property type="entry name" value="DUF1980_C"/>
    <property type="match status" value="1"/>
</dbReference>
<accession>A0A561D5H3</accession>
<keyword evidence="1" id="KW-1133">Transmembrane helix</keyword>
<dbReference type="PANTHER" id="PTHR40047">
    <property type="entry name" value="UPF0703 PROTEIN YCGQ"/>
    <property type="match status" value="1"/>
</dbReference>
<name>A0A561D5H3_9BACI</name>
<dbReference type="InterPro" id="IPR015402">
    <property type="entry name" value="DUF1980"/>
</dbReference>
<comment type="caution">
    <text evidence="4">The sequence shown here is derived from an EMBL/GenBank/DDBJ whole genome shotgun (WGS) entry which is preliminary data.</text>
</comment>
<evidence type="ECO:0000259" key="2">
    <source>
        <dbReference type="Pfam" id="PF09323"/>
    </source>
</evidence>
<keyword evidence="1" id="KW-0812">Transmembrane</keyword>